<gene>
    <name evidence="1" type="ORF">GCM10022232_13310</name>
</gene>
<dbReference type="Proteomes" id="UP001500456">
    <property type="component" value="Unassembled WGS sequence"/>
</dbReference>
<name>A0ABP7QGX8_9ACTN</name>
<protein>
    <recommendedName>
        <fullName evidence="3">Transcriptional regulator</fullName>
    </recommendedName>
</protein>
<comment type="caution">
    <text evidence="1">The sequence shown here is derived from an EMBL/GenBank/DDBJ whole genome shotgun (WGS) entry which is preliminary data.</text>
</comment>
<organism evidence="1 2">
    <name type="scientific">Streptomyces plumbiresistens</name>
    <dbReference type="NCBI Taxonomy" id="511811"/>
    <lineage>
        <taxon>Bacteria</taxon>
        <taxon>Bacillati</taxon>
        <taxon>Actinomycetota</taxon>
        <taxon>Actinomycetes</taxon>
        <taxon>Kitasatosporales</taxon>
        <taxon>Streptomycetaceae</taxon>
        <taxon>Streptomyces</taxon>
    </lineage>
</organism>
<keyword evidence="2" id="KW-1185">Reference proteome</keyword>
<accession>A0ABP7QGX8</accession>
<dbReference type="RefSeq" id="WP_345561748.1">
    <property type="nucleotide sequence ID" value="NZ_BAAAZX010000003.1"/>
</dbReference>
<evidence type="ECO:0000313" key="1">
    <source>
        <dbReference type="EMBL" id="GAA3982343.1"/>
    </source>
</evidence>
<proteinExistence type="predicted"/>
<dbReference type="EMBL" id="BAAAZX010000003">
    <property type="protein sequence ID" value="GAA3982343.1"/>
    <property type="molecule type" value="Genomic_DNA"/>
</dbReference>
<sequence>MPERNLEFGKYGARGIKGHEAVARRLDALANFIATPVTTRRGLLARLRYLTRSDHARRAAREAGLTVTDRTLKAWLDGRRSPSRRNLERVEAAYRTVRRQNVVRYLLARLNREGRGTRVEFHPLNQSQVDRPRQRAVQYRALNVRRWDRIVEAWANDDAEALNDAWVTDVVVDLGSEWGQYEYVTNVGFAA</sequence>
<evidence type="ECO:0000313" key="2">
    <source>
        <dbReference type="Proteomes" id="UP001500456"/>
    </source>
</evidence>
<reference evidence="2" key="1">
    <citation type="journal article" date="2019" name="Int. J. Syst. Evol. Microbiol.">
        <title>The Global Catalogue of Microorganisms (GCM) 10K type strain sequencing project: providing services to taxonomists for standard genome sequencing and annotation.</title>
        <authorList>
            <consortium name="The Broad Institute Genomics Platform"/>
            <consortium name="The Broad Institute Genome Sequencing Center for Infectious Disease"/>
            <person name="Wu L."/>
            <person name="Ma J."/>
        </authorList>
    </citation>
    <scope>NUCLEOTIDE SEQUENCE [LARGE SCALE GENOMIC DNA]</scope>
    <source>
        <strain evidence="2">JCM 16924</strain>
    </source>
</reference>
<evidence type="ECO:0008006" key="3">
    <source>
        <dbReference type="Google" id="ProtNLM"/>
    </source>
</evidence>